<accession>A0ABX4TJ39</accession>
<dbReference type="Proteomes" id="UP001190825">
    <property type="component" value="Unassembled WGS sequence"/>
</dbReference>
<proteinExistence type="inferred from homology"/>
<evidence type="ECO:0000313" key="10">
    <source>
        <dbReference type="EMBL" id="PLU01482.1"/>
    </source>
</evidence>
<dbReference type="RefSeq" id="WP_102040189.1">
    <property type="nucleotide sequence ID" value="NZ_NBUC01000093.1"/>
</dbReference>
<evidence type="ECO:0000256" key="2">
    <source>
        <dbReference type="ARBA" id="ARBA00022729"/>
    </source>
</evidence>
<dbReference type="InterPro" id="IPR012338">
    <property type="entry name" value="Beta-lactam/transpept-like"/>
</dbReference>
<evidence type="ECO:0000313" key="11">
    <source>
        <dbReference type="Proteomes" id="UP001190825"/>
    </source>
</evidence>
<protein>
    <submittedName>
        <fullName evidence="10">Peptidase M15</fullName>
    </submittedName>
</protein>
<feature type="chain" id="PRO_5047269742" evidence="8">
    <location>
        <begin position="22"/>
        <end position="408"/>
    </location>
</feature>
<keyword evidence="4" id="KW-0133">Cell shape</keyword>
<keyword evidence="5" id="KW-0573">Peptidoglycan synthesis</keyword>
<comment type="caution">
    <text evidence="10">The sequence shown here is derived from an EMBL/GenBank/DDBJ whole genome shotgun (WGS) entry which is preliminary data.</text>
</comment>
<dbReference type="InterPro" id="IPR007730">
    <property type="entry name" value="SPOR-like_dom"/>
</dbReference>
<dbReference type="PROSITE" id="PS51724">
    <property type="entry name" value="SPOR"/>
    <property type="match status" value="1"/>
</dbReference>
<sequence>MTRFRLALATIAVLFFGTAQAVAGSASLVVDARTGRVLSAENPDTLNHPASLTKMMTLYMTFEALHRGQLAWKTPVPMSATAARKPPTKLGVRPGETITVQEAVYGMIVRSANDAAAAMAERLGGTEEGFARMMNAKARQLGMNRTFFVNASGLPASEQVTTARDMARLAVALMRHYPREYRLFSVQSFAFRGRVIRGHNNLMYRYQGMDGIKTGYTRASGYNLVSAVAEGNRRLIGVVLGGRSARSRDEKMAALLDQHLGRVSSPGRPMIESANAPRLADVASLPGVSLSYAGTKPAVEALAAPAAAAPTTVPAAVAAVAAASAPSFSNGWRIQLSTAPTAEGARKMLVEAQSAGGAALLGGTPHSEAAGKAYRVGFVGFVSREAAAIACDVLKKRSYDCVLLPDEG</sequence>
<feature type="signal peptide" evidence="8">
    <location>
        <begin position="1"/>
        <end position="21"/>
    </location>
</feature>
<evidence type="ECO:0000256" key="5">
    <source>
        <dbReference type="ARBA" id="ARBA00022984"/>
    </source>
</evidence>
<evidence type="ECO:0000256" key="8">
    <source>
        <dbReference type="SAM" id="SignalP"/>
    </source>
</evidence>
<dbReference type="SUPFAM" id="SSF56601">
    <property type="entry name" value="beta-lactamase/transpeptidase-like"/>
    <property type="match status" value="1"/>
</dbReference>
<dbReference type="PANTHER" id="PTHR21581">
    <property type="entry name" value="D-ALANYL-D-ALANINE CARBOXYPEPTIDASE"/>
    <property type="match status" value="1"/>
</dbReference>
<dbReference type="InterPro" id="IPR001967">
    <property type="entry name" value="Peptidase_S11_N"/>
</dbReference>
<organism evidence="10 11">
    <name type="scientific">Sinorhizobium medicae</name>
    <dbReference type="NCBI Taxonomy" id="110321"/>
    <lineage>
        <taxon>Bacteria</taxon>
        <taxon>Pseudomonadati</taxon>
        <taxon>Pseudomonadota</taxon>
        <taxon>Alphaproteobacteria</taxon>
        <taxon>Hyphomicrobiales</taxon>
        <taxon>Rhizobiaceae</taxon>
        <taxon>Sinorhizobium/Ensifer group</taxon>
        <taxon>Sinorhizobium</taxon>
    </lineage>
</organism>
<gene>
    <name evidence="10" type="ORF">BMJ33_19000</name>
</gene>
<keyword evidence="3" id="KW-0378">Hydrolase</keyword>
<dbReference type="PANTHER" id="PTHR21581:SF6">
    <property type="entry name" value="TRAFFICKING PROTEIN PARTICLE COMPLEX SUBUNIT 12"/>
    <property type="match status" value="1"/>
</dbReference>
<evidence type="ECO:0000259" key="9">
    <source>
        <dbReference type="PROSITE" id="PS51724"/>
    </source>
</evidence>
<evidence type="ECO:0000256" key="3">
    <source>
        <dbReference type="ARBA" id="ARBA00022801"/>
    </source>
</evidence>
<evidence type="ECO:0000256" key="4">
    <source>
        <dbReference type="ARBA" id="ARBA00022960"/>
    </source>
</evidence>
<dbReference type="EMBL" id="NBUC01000093">
    <property type="protein sequence ID" value="PLU01482.1"/>
    <property type="molecule type" value="Genomic_DNA"/>
</dbReference>
<keyword evidence="6" id="KW-0961">Cell wall biogenesis/degradation</keyword>
<dbReference type="Pfam" id="PF05036">
    <property type="entry name" value="SPOR"/>
    <property type="match status" value="1"/>
</dbReference>
<keyword evidence="11" id="KW-1185">Reference proteome</keyword>
<dbReference type="Gene3D" id="3.40.710.10">
    <property type="entry name" value="DD-peptidase/beta-lactamase superfamily"/>
    <property type="match status" value="1"/>
</dbReference>
<feature type="domain" description="SPOR" evidence="9">
    <location>
        <begin position="326"/>
        <end position="407"/>
    </location>
</feature>
<dbReference type="PRINTS" id="PR00725">
    <property type="entry name" value="DADACBPTASE1"/>
</dbReference>
<evidence type="ECO:0000256" key="7">
    <source>
        <dbReference type="RuleBase" id="RU004016"/>
    </source>
</evidence>
<keyword evidence="2 8" id="KW-0732">Signal</keyword>
<dbReference type="Pfam" id="PF00768">
    <property type="entry name" value="Peptidase_S11"/>
    <property type="match status" value="1"/>
</dbReference>
<comment type="similarity">
    <text evidence="1 7">Belongs to the peptidase S11 family.</text>
</comment>
<dbReference type="InterPro" id="IPR018044">
    <property type="entry name" value="Peptidase_S11"/>
</dbReference>
<name>A0ABX4TJ39_9HYPH</name>
<evidence type="ECO:0000256" key="6">
    <source>
        <dbReference type="ARBA" id="ARBA00023316"/>
    </source>
</evidence>
<reference evidence="10 11" key="1">
    <citation type="journal article" date="2018" name="FEMS Microbiol. Ecol.">
        <title>Co-invading symbiotic mutualists of Medicago polymorpha retain high ancestral diversity and contain diverse accessory genomes.</title>
        <authorList>
            <person name="Porter S.S."/>
            <person name="Faber-Hammond J.J."/>
            <person name="Friesen M.L."/>
        </authorList>
    </citation>
    <scope>NUCLEOTIDE SEQUENCE [LARGE SCALE GENOMIC DNA]</scope>
    <source>
        <strain evidence="10 11">Str16</strain>
    </source>
</reference>
<evidence type="ECO:0000256" key="1">
    <source>
        <dbReference type="ARBA" id="ARBA00007164"/>
    </source>
</evidence>